<dbReference type="InterPro" id="IPR036890">
    <property type="entry name" value="HATPase_C_sf"/>
</dbReference>
<evidence type="ECO:0000256" key="9">
    <source>
        <dbReference type="ARBA" id="ARBA00023012"/>
    </source>
</evidence>
<feature type="compositionally biased region" description="Basic and acidic residues" evidence="11">
    <location>
        <begin position="124"/>
        <end position="139"/>
    </location>
</feature>
<dbReference type="InterPro" id="IPR038428">
    <property type="entry name" value="HK_sensor_dom_sf"/>
</dbReference>
<keyword evidence="8 12" id="KW-1133">Transmembrane helix</keyword>
<feature type="domain" description="HAMP" evidence="14">
    <location>
        <begin position="216"/>
        <end position="271"/>
    </location>
</feature>
<evidence type="ECO:0000259" key="14">
    <source>
        <dbReference type="PROSITE" id="PS50885"/>
    </source>
</evidence>
<dbReference type="InterPro" id="IPR003660">
    <property type="entry name" value="HAMP_dom"/>
</dbReference>
<evidence type="ECO:0000313" key="16">
    <source>
        <dbReference type="Proteomes" id="UP000253769"/>
    </source>
</evidence>
<dbReference type="Pfam" id="PF02518">
    <property type="entry name" value="HATPase_c"/>
    <property type="match status" value="1"/>
</dbReference>
<dbReference type="InterPro" id="IPR004358">
    <property type="entry name" value="Sig_transdc_His_kin-like_C"/>
</dbReference>
<dbReference type="Gene3D" id="1.10.8.500">
    <property type="entry name" value="HAMP domain in histidine kinase"/>
    <property type="match status" value="1"/>
</dbReference>
<dbReference type="EMBL" id="QQOH01000006">
    <property type="protein sequence ID" value="RDE18206.1"/>
    <property type="molecule type" value="Genomic_DNA"/>
</dbReference>
<evidence type="ECO:0000256" key="1">
    <source>
        <dbReference type="ARBA" id="ARBA00000085"/>
    </source>
</evidence>
<dbReference type="AlphaFoldDB" id="A0A369WC57"/>
<evidence type="ECO:0000256" key="7">
    <source>
        <dbReference type="ARBA" id="ARBA00022777"/>
    </source>
</evidence>
<feature type="transmembrane region" description="Helical" evidence="12">
    <location>
        <begin position="196"/>
        <end position="219"/>
    </location>
</feature>
<proteinExistence type="predicted"/>
<evidence type="ECO:0000256" key="3">
    <source>
        <dbReference type="ARBA" id="ARBA00012438"/>
    </source>
</evidence>
<name>A0A369WC57_9GAMM</name>
<dbReference type="Gene3D" id="1.10.287.130">
    <property type="match status" value="1"/>
</dbReference>
<evidence type="ECO:0000256" key="5">
    <source>
        <dbReference type="ARBA" id="ARBA00022679"/>
    </source>
</evidence>
<evidence type="ECO:0000256" key="6">
    <source>
        <dbReference type="ARBA" id="ARBA00022692"/>
    </source>
</evidence>
<organism evidence="15 16">
    <name type="scientific">Motiliproteus coralliicola</name>
    <dbReference type="NCBI Taxonomy" id="2283196"/>
    <lineage>
        <taxon>Bacteria</taxon>
        <taxon>Pseudomonadati</taxon>
        <taxon>Pseudomonadota</taxon>
        <taxon>Gammaproteobacteria</taxon>
        <taxon>Oceanospirillales</taxon>
        <taxon>Oceanospirillaceae</taxon>
        <taxon>Motiliproteus</taxon>
    </lineage>
</organism>
<reference evidence="15 16" key="1">
    <citation type="submission" date="2018-07" db="EMBL/GenBank/DDBJ databases">
        <title>Motiliproteus coralliicola sp. nov., a bacterium isolated from Coral.</title>
        <authorList>
            <person name="Wang G."/>
        </authorList>
    </citation>
    <scope>NUCLEOTIDE SEQUENCE [LARGE SCALE GENOMIC DNA]</scope>
    <source>
        <strain evidence="15 16">C34</strain>
    </source>
</reference>
<dbReference type="CDD" id="cd00082">
    <property type="entry name" value="HisKA"/>
    <property type="match status" value="1"/>
</dbReference>
<dbReference type="PROSITE" id="PS50885">
    <property type="entry name" value="HAMP"/>
    <property type="match status" value="1"/>
</dbReference>
<evidence type="ECO:0000256" key="12">
    <source>
        <dbReference type="SAM" id="Phobius"/>
    </source>
</evidence>
<feature type="region of interest" description="Disordered" evidence="11">
    <location>
        <begin position="112"/>
        <end position="139"/>
    </location>
</feature>
<keyword evidence="6 12" id="KW-0812">Transmembrane</keyword>
<keyword evidence="4" id="KW-0597">Phosphoprotein</keyword>
<dbReference type="GO" id="GO:0000155">
    <property type="term" value="F:phosphorelay sensor kinase activity"/>
    <property type="evidence" value="ECO:0007669"/>
    <property type="project" value="InterPro"/>
</dbReference>
<evidence type="ECO:0000256" key="4">
    <source>
        <dbReference type="ARBA" id="ARBA00022553"/>
    </source>
</evidence>
<dbReference type="SUPFAM" id="SSF47384">
    <property type="entry name" value="Homodimeric domain of signal transducing histidine kinase"/>
    <property type="match status" value="1"/>
</dbReference>
<comment type="caution">
    <text evidence="15">The sequence shown here is derived from an EMBL/GenBank/DDBJ whole genome shotgun (WGS) entry which is preliminary data.</text>
</comment>
<dbReference type="SMART" id="SM00387">
    <property type="entry name" value="HATPase_c"/>
    <property type="match status" value="1"/>
</dbReference>
<dbReference type="PANTHER" id="PTHR45436:SF15">
    <property type="entry name" value="SENSOR HISTIDINE KINASE CUSS"/>
    <property type="match status" value="1"/>
</dbReference>
<comment type="subcellular location">
    <subcellularLocation>
        <location evidence="2">Membrane</location>
        <topology evidence="2">Multi-pass membrane protein</topology>
    </subcellularLocation>
</comment>
<dbReference type="Pfam" id="PF00672">
    <property type="entry name" value="HAMP"/>
    <property type="match status" value="1"/>
</dbReference>
<dbReference type="PRINTS" id="PR00344">
    <property type="entry name" value="BCTRLSENSOR"/>
</dbReference>
<keyword evidence="7" id="KW-0418">Kinase</keyword>
<gene>
    <name evidence="15" type="ORF">DV711_19120</name>
</gene>
<dbReference type="SUPFAM" id="SSF55874">
    <property type="entry name" value="ATPase domain of HSP90 chaperone/DNA topoisomerase II/histidine kinase"/>
    <property type="match status" value="1"/>
</dbReference>
<dbReference type="GO" id="GO:0005886">
    <property type="term" value="C:plasma membrane"/>
    <property type="evidence" value="ECO:0007669"/>
    <property type="project" value="TreeGrafter"/>
</dbReference>
<evidence type="ECO:0000256" key="10">
    <source>
        <dbReference type="ARBA" id="ARBA00023136"/>
    </source>
</evidence>
<dbReference type="InterPro" id="IPR003594">
    <property type="entry name" value="HATPase_dom"/>
</dbReference>
<evidence type="ECO:0000313" key="15">
    <source>
        <dbReference type="EMBL" id="RDE18206.1"/>
    </source>
</evidence>
<dbReference type="InterPro" id="IPR005467">
    <property type="entry name" value="His_kinase_dom"/>
</dbReference>
<dbReference type="InterPro" id="IPR050428">
    <property type="entry name" value="TCS_sensor_his_kinase"/>
</dbReference>
<dbReference type="Gene3D" id="3.30.450.170">
    <property type="entry name" value="Two-component histidine kinase, sensor domain"/>
    <property type="match status" value="1"/>
</dbReference>
<evidence type="ECO:0000256" key="8">
    <source>
        <dbReference type="ARBA" id="ARBA00022989"/>
    </source>
</evidence>
<keyword evidence="9" id="KW-0902">Two-component regulatory system</keyword>
<dbReference type="RefSeq" id="WP_114697327.1">
    <property type="nucleotide sequence ID" value="NZ_QQOH01000006.1"/>
</dbReference>
<evidence type="ECO:0000256" key="11">
    <source>
        <dbReference type="SAM" id="MobiDB-lite"/>
    </source>
</evidence>
<keyword evidence="10 12" id="KW-0472">Membrane</keyword>
<dbReference type="SMART" id="SM00388">
    <property type="entry name" value="HisKA"/>
    <property type="match status" value="1"/>
</dbReference>
<protein>
    <recommendedName>
        <fullName evidence="3">histidine kinase</fullName>
        <ecNumber evidence="3">2.7.13.3</ecNumber>
    </recommendedName>
</protein>
<keyword evidence="5" id="KW-0808">Transferase</keyword>
<dbReference type="Gene3D" id="3.30.565.10">
    <property type="entry name" value="Histidine kinase-like ATPase, C-terminal domain"/>
    <property type="match status" value="1"/>
</dbReference>
<dbReference type="SUPFAM" id="SSF158472">
    <property type="entry name" value="HAMP domain-like"/>
    <property type="match status" value="1"/>
</dbReference>
<feature type="domain" description="Histidine kinase" evidence="13">
    <location>
        <begin position="279"/>
        <end position="485"/>
    </location>
</feature>
<dbReference type="Proteomes" id="UP000253769">
    <property type="component" value="Unassembled WGS sequence"/>
</dbReference>
<accession>A0A369WC57</accession>
<evidence type="ECO:0000256" key="2">
    <source>
        <dbReference type="ARBA" id="ARBA00004141"/>
    </source>
</evidence>
<keyword evidence="16" id="KW-1185">Reference proteome</keyword>
<dbReference type="InterPro" id="IPR036097">
    <property type="entry name" value="HisK_dim/P_sf"/>
</dbReference>
<dbReference type="OrthoDB" id="9804645at2"/>
<sequence>MRSLYLKIFLASWLMMLLVVGCNMLVTWTLARQFEDSEGRTQTLSSYASQAMEQFATGGPMGLQRWREQLKLKTGLKVVLLDDRGLSLTGEPLPPWLLDKLFRFGRQPMQSEDAESCTDDDDHDHDRHSNEYRRGDDDHKYRKDKRDWIGRDDWKDKRFPRFRPAVLPMQYNGQRYLFVVMNPRELLEHLYSGPQLAWRIGLTLLLVGLLSFLMARYLISPIRQLQRTSQKLAEGQLDSRVGDTVSGRKDELGQLGQDFDRMAERIQSLVQGQQQLLRDVSHELRTPLARQRVALELARKQLGEDASLDRIEKQAEQLDQLIDEILMLARLDARAETEPKTPIDLDQLLQELTEEFNLDQARVDYRSDGAVSLAIEPRLIRRAVANGLSNALKYSQDQVELSLSIGDNDILIQIADRGPGIEPEMLEKIFEPFVRTDKARSRQQGGWGLGLAIAARAVAQHQGRISARNRDDGGLILAIQLPRQSS</sequence>
<dbReference type="PROSITE" id="PS50109">
    <property type="entry name" value="HIS_KIN"/>
    <property type="match status" value="1"/>
</dbReference>
<feature type="compositionally biased region" description="Acidic residues" evidence="11">
    <location>
        <begin position="112"/>
        <end position="123"/>
    </location>
</feature>
<dbReference type="SMART" id="SM00304">
    <property type="entry name" value="HAMP"/>
    <property type="match status" value="1"/>
</dbReference>
<comment type="catalytic activity">
    <reaction evidence="1">
        <text>ATP + protein L-histidine = ADP + protein N-phospho-L-histidine.</text>
        <dbReference type="EC" id="2.7.13.3"/>
    </reaction>
</comment>
<dbReference type="CDD" id="cd06225">
    <property type="entry name" value="HAMP"/>
    <property type="match status" value="1"/>
</dbReference>
<dbReference type="InterPro" id="IPR003661">
    <property type="entry name" value="HisK_dim/P_dom"/>
</dbReference>
<dbReference type="Pfam" id="PF00512">
    <property type="entry name" value="HisKA"/>
    <property type="match status" value="1"/>
</dbReference>
<dbReference type="EC" id="2.7.13.3" evidence="3"/>
<dbReference type="PANTHER" id="PTHR45436">
    <property type="entry name" value="SENSOR HISTIDINE KINASE YKOH"/>
    <property type="match status" value="1"/>
</dbReference>
<dbReference type="PROSITE" id="PS51257">
    <property type="entry name" value="PROKAR_LIPOPROTEIN"/>
    <property type="match status" value="1"/>
</dbReference>
<evidence type="ECO:0000259" key="13">
    <source>
        <dbReference type="PROSITE" id="PS50109"/>
    </source>
</evidence>